<feature type="transmembrane region" description="Helical" evidence="7">
    <location>
        <begin position="85"/>
        <end position="105"/>
    </location>
</feature>
<feature type="transmembrane region" description="Helical" evidence="7">
    <location>
        <begin position="453"/>
        <end position="475"/>
    </location>
</feature>
<dbReference type="RefSeq" id="WP_131726439.1">
    <property type="nucleotide sequence ID" value="NZ_CYUE01000022.1"/>
</dbReference>
<dbReference type="EMBL" id="CYUE01000022">
    <property type="protein sequence ID" value="CUK27330.1"/>
    <property type="molecule type" value="Genomic_DNA"/>
</dbReference>
<evidence type="ECO:0000256" key="5">
    <source>
        <dbReference type="ARBA" id="ARBA00022989"/>
    </source>
</evidence>
<reference evidence="9" key="1">
    <citation type="submission" date="2015-09" db="EMBL/GenBank/DDBJ databases">
        <authorList>
            <person name="Rodrigo-Torres Lidia"/>
            <person name="Arahal R.David."/>
        </authorList>
    </citation>
    <scope>NUCLEOTIDE SEQUENCE [LARGE SCALE GENOMIC DNA]</scope>
    <source>
        <strain evidence="9">CECT 5114</strain>
    </source>
</reference>
<sequence length="484" mass="52678">MREDSQAHSRQRPLSIAMLAMLGAGSQQVASFVIMLLAARFLPLSDYGTFMLAMVFVELATTMMHSGFYHYVVRSERDDVAVQSSMFWVILGIGALSGGTMVIAAPWLAMVFQSPDLAAPMIGLGLLQPGAAVIAWASACLTRQERMRAYFNCLTFSNLGGLAAGITLLLLWPSIYALLAYRACRVGLGLITFCGANRYIPNWRMDWLILREAAKFSRGLYGTRLLEFFANFGTDLLLAFFFSTSESGLYRIANRLANAAIDVVALPLRNMALKSFARQVRNHQPTGSLATDFLSANFVAAGIMAVLSIVFGPTHIRALFDPSYGLAIPAFYALCLRGLALSGQRVLEPLFAAHDLNLSALRHNTIWTVALIVVTATLAPFGLFTLSVGQALVGLATTIAAIRLMRSNSVVFPIELRRPFQKSVTILMLATCAAALSFGMIDQTQINDGIKILTYAPISMLLAAVACLGAIRWQVFSPKILHSR</sequence>
<dbReference type="OrthoDB" id="7494690at2"/>
<feature type="transmembrane region" description="Helical" evidence="7">
    <location>
        <begin position="424"/>
        <end position="441"/>
    </location>
</feature>
<dbReference type="AlphaFoldDB" id="A0A0P1J2Q0"/>
<comment type="subcellular location">
    <subcellularLocation>
        <location evidence="1">Cell membrane</location>
        <topology evidence="1">Multi-pass membrane protein</topology>
    </subcellularLocation>
</comment>
<keyword evidence="4 7" id="KW-0812">Transmembrane</keyword>
<name>A0A0P1J2Q0_9RHOB</name>
<dbReference type="Proteomes" id="UP000051184">
    <property type="component" value="Unassembled WGS sequence"/>
</dbReference>
<organism evidence="8 9">
    <name type="scientific">Cognatishimia activa</name>
    <dbReference type="NCBI Taxonomy" id="1715691"/>
    <lineage>
        <taxon>Bacteria</taxon>
        <taxon>Pseudomonadati</taxon>
        <taxon>Pseudomonadota</taxon>
        <taxon>Alphaproteobacteria</taxon>
        <taxon>Rhodobacterales</taxon>
        <taxon>Paracoccaceae</taxon>
        <taxon>Cognatishimia</taxon>
    </lineage>
</organism>
<feature type="transmembrane region" description="Helical" evidence="7">
    <location>
        <begin position="117"/>
        <end position="137"/>
    </location>
</feature>
<evidence type="ECO:0000256" key="1">
    <source>
        <dbReference type="ARBA" id="ARBA00004651"/>
    </source>
</evidence>
<gene>
    <name evidence="8" type="ORF">TA5114_03158</name>
</gene>
<evidence type="ECO:0000256" key="3">
    <source>
        <dbReference type="ARBA" id="ARBA00022475"/>
    </source>
</evidence>
<evidence type="ECO:0000313" key="9">
    <source>
        <dbReference type="Proteomes" id="UP000051184"/>
    </source>
</evidence>
<dbReference type="PANTHER" id="PTHR30250:SF10">
    <property type="entry name" value="LIPOPOLYSACCHARIDE BIOSYNTHESIS PROTEIN WZXC"/>
    <property type="match status" value="1"/>
</dbReference>
<dbReference type="Pfam" id="PF13440">
    <property type="entry name" value="Polysacc_synt_3"/>
    <property type="match status" value="1"/>
</dbReference>
<keyword evidence="5 7" id="KW-1133">Transmembrane helix</keyword>
<evidence type="ECO:0000256" key="7">
    <source>
        <dbReference type="SAM" id="Phobius"/>
    </source>
</evidence>
<feature type="transmembrane region" description="Helical" evidence="7">
    <location>
        <begin position="16"/>
        <end position="38"/>
    </location>
</feature>
<dbReference type="InterPro" id="IPR050833">
    <property type="entry name" value="Poly_Biosynth_Transport"/>
</dbReference>
<accession>A0A0P1J2Q0</accession>
<proteinExistence type="inferred from homology"/>
<feature type="transmembrane region" description="Helical" evidence="7">
    <location>
        <begin position="289"/>
        <end position="311"/>
    </location>
</feature>
<evidence type="ECO:0000313" key="8">
    <source>
        <dbReference type="EMBL" id="CUK27330.1"/>
    </source>
</evidence>
<feature type="transmembrane region" description="Helical" evidence="7">
    <location>
        <begin position="221"/>
        <end position="242"/>
    </location>
</feature>
<feature type="transmembrane region" description="Helical" evidence="7">
    <location>
        <begin position="50"/>
        <end position="73"/>
    </location>
</feature>
<keyword evidence="3" id="KW-1003">Cell membrane</keyword>
<dbReference type="PANTHER" id="PTHR30250">
    <property type="entry name" value="PST FAMILY PREDICTED COLANIC ACID TRANSPORTER"/>
    <property type="match status" value="1"/>
</dbReference>
<dbReference type="GO" id="GO:0005886">
    <property type="term" value="C:plasma membrane"/>
    <property type="evidence" value="ECO:0007669"/>
    <property type="project" value="UniProtKB-SubCell"/>
</dbReference>
<keyword evidence="6 7" id="KW-0472">Membrane</keyword>
<feature type="transmembrane region" description="Helical" evidence="7">
    <location>
        <begin position="364"/>
        <end position="381"/>
    </location>
</feature>
<evidence type="ECO:0000256" key="6">
    <source>
        <dbReference type="ARBA" id="ARBA00023136"/>
    </source>
</evidence>
<keyword evidence="9" id="KW-1185">Reference proteome</keyword>
<protein>
    <submittedName>
        <fullName evidence="8">Colanic acid exporter</fullName>
    </submittedName>
</protein>
<evidence type="ECO:0000256" key="2">
    <source>
        <dbReference type="ARBA" id="ARBA00007430"/>
    </source>
</evidence>
<evidence type="ECO:0000256" key="4">
    <source>
        <dbReference type="ARBA" id="ARBA00022692"/>
    </source>
</evidence>
<feature type="transmembrane region" description="Helical" evidence="7">
    <location>
        <begin position="323"/>
        <end position="343"/>
    </location>
</feature>
<feature type="transmembrane region" description="Helical" evidence="7">
    <location>
        <begin position="178"/>
        <end position="200"/>
    </location>
</feature>
<comment type="similarity">
    <text evidence="2">Belongs to the polysaccharide synthase family.</text>
</comment>
<feature type="transmembrane region" description="Helical" evidence="7">
    <location>
        <begin position="149"/>
        <end position="172"/>
    </location>
</feature>